<feature type="domain" description="Aminoglycoside phosphotransferase" evidence="1">
    <location>
        <begin position="31"/>
        <end position="234"/>
    </location>
</feature>
<dbReference type="EMBL" id="MSZX01000009">
    <property type="protein sequence ID" value="OPA75349.1"/>
    <property type="molecule type" value="Genomic_DNA"/>
</dbReference>
<organism evidence="2 3">
    <name type="scientific">Paenibacillus selenitireducens</name>
    <dbReference type="NCBI Taxonomy" id="1324314"/>
    <lineage>
        <taxon>Bacteria</taxon>
        <taxon>Bacillati</taxon>
        <taxon>Bacillota</taxon>
        <taxon>Bacilli</taxon>
        <taxon>Bacillales</taxon>
        <taxon>Paenibacillaceae</taxon>
        <taxon>Paenibacillus</taxon>
    </lineage>
</organism>
<proteinExistence type="predicted"/>
<dbReference type="SUPFAM" id="SSF56112">
    <property type="entry name" value="Protein kinase-like (PK-like)"/>
    <property type="match status" value="1"/>
</dbReference>
<evidence type="ECO:0000313" key="2">
    <source>
        <dbReference type="EMBL" id="OPA75349.1"/>
    </source>
</evidence>
<gene>
    <name evidence="2" type="ORF">BVG16_22425</name>
</gene>
<name>A0A1T2X637_9BACL</name>
<dbReference type="InterPro" id="IPR011009">
    <property type="entry name" value="Kinase-like_dom_sf"/>
</dbReference>
<evidence type="ECO:0000259" key="1">
    <source>
        <dbReference type="Pfam" id="PF01636"/>
    </source>
</evidence>
<dbReference type="Pfam" id="PF01636">
    <property type="entry name" value="APH"/>
    <property type="match status" value="1"/>
</dbReference>
<dbReference type="InterPro" id="IPR002575">
    <property type="entry name" value="Aminoglycoside_PTrfase"/>
</dbReference>
<dbReference type="AlphaFoldDB" id="A0A1T2X637"/>
<comment type="caution">
    <text evidence="2">The sequence shown here is derived from an EMBL/GenBank/DDBJ whole genome shotgun (WGS) entry which is preliminary data.</text>
</comment>
<evidence type="ECO:0000313" key="3">
    <source>
        <dbReference type="Proteomes" id="UP000190188"/>
    </source>
</evidence>
<keyword evidence="3" id="KW-1185">Reference proteome</keyword>
<protein>
    <submittedName>
        <fullName evidence="2">Aminoglycoside phosphotransferase</fullName>
    </submittedName>
</protein>
<dbReference type="RefSeq" id="WP_078501422.1">
    <property type="nucleotide sequence ID" value="NZ_MSZX01000009.1"/>
</dbReference>
<reference evidence="2 3" key="1">
    <citation type="submission" date="2017-01" db="EMBL/GenBank/DDBJ databases">
        <title>Genome analysis of Paenibacillus selenitrireducens ES3-24.</title>
        <authorList>
            <person name="Xu D."/>
            <person name="Yao R."/>
            <person name="Zheng S."/>
        </authorList>
    </citation>
    <scope>NUCLEOTIDE SEQUENCE [LARGE SCALE GENOMIC DNA]</scope>
    <source>
        <strain evidence="2 3">ES3-24</strain>
    </source>
</reference>
<dbReference type="Gene3D" id="3.90.1200.10">
    <property type="match status" value="1"/>
</dbReference>
<keyword evidence="2" id="KW-0808">Transferase</keyword>
<accession>A0A1T2X637</accession>
<sequence length="286" mass="32653">MTDPMREINWLAKCDEIDSLIEQGSSSLTYIPLDSGLEAEVTKICTDETSFVLKVWNKTSKPDVKLQYKLLEVLYDQGLSVSQPFGWGVDKNNNQVLLTSFDGTPIHKLNSSKLTQLAKILMNIHKVSLEDLNGALPKHDFIRYFYPGIEEHLDIKNLLVQLVESTVMKQECIIHGDFNLGNILEAEGKYTIIDWTNGQLGDPRYDIAWSIVLIRIYVGEKQGSIYRSAYLSENVYTKEELELFEAIACLRWIILHRNGYLPKTDSSTRRVKSILKSSVHLNENLL</sequence>
<dbReference type="Proteomes" id="UP000190188">
    <property type="component" value="Unassembled WGS sequence"/>
</dbReference>
<dbReference type="GO" id="GO:0016740">
    <property type="term" value="F:transferase activity"/>
    <property type="evidence" value="ECO:0007669"/>
    <property type="project" value="UniProtKB-KW"/>
</dbReference>
<dbReference type="OrthoDB" id="9812495at2"/>
<dbReference type="STRING" id="1324314.BVG16_22425"/>